<accession>A0A9N8DTJ9</accession>
<organism evidence="2 3">
    <name type="scientific">Seminavis robusta</name>
    <dbReference type="NCBI Taxonomy" id="568900"/>
    <lineage>
        <taxon>Eukaryota</taxon>
        <taxon>Sar</taxon>
        <taxon>Stramenopiles</taxon>
        <taxon>Ochrophyta</taxon>
        <taxon>Bacillariophyta</taxon>
        <taxon>Bacillariophyceae</taxon>
        <taxon>Bacillariophycidae</taxon>
        <taxon>Naviculales</taxon>
        <taxon>Naviculaceae</taxon>
        <taxon>Seminavis</taxon>
    </lineage>
</organism>
<evidence type="ECO:0000256" key="1">
    <source>
        <dbReference type="SAM" id="SignalP"/>
    </source>
</evidence>
<comment type="caution">
    <text evidence="2">The sequence shown here is derived from an EMBL/GenBank/DDBJ whole genome shotgun (WGS) entry which is preliminary data.</text>
</comment>
<dbReference type="Proteomes" id="UP001153069">
    <property type="component" value="Unassembled WGS sequence"/>
</dbReference>
<dbReference type="PANTHER" id="PTHR36220">
    <property type="entry name" value="UNNAMED PRODUCT"/>
    <property type="match status" value="1"/>
</dbReference>
<name>A0A9N8DTJ9_9STRA</name>
<reference evidence="2" key="1">
    <citation type="submission" date="2020-06" db="EMBL/GenBank/DDBJ databases">
        <authorList>
            <consortium name="Plant Systems Biology data submission"/>
        </authorList>
    </citation>
    <scope>NUCLEOTIDE SEQUENCE</scope>
    <source>
        <strain evidence="2">D6</strain>
    </source>
</reference>
<dbReference type="OrthoDB" id="188207at2759"/>
<proteinExistence type="predicted"/>
<keyword evidence="3" id="KW-1185">Reference proteome</keyword>
<sequence>MMSIFNILLCVHAAILLASVNATGTSEPQKYALTIIDLNAEHRRLVPISGYVILGGNLVGGLFRGFFGESVAIDETGTTIIVREFGTDTIRVYENAANGWTQKGQDLTGFPIRFVPAGGLTVAISGDGSIVVVSSSVYEIVEVFQYDTSTMMWLQRGSTIQGFELDGSAIYSFGSAISLSADGNKIQVGAHLHSSPMVDLNGFATTYFWNSTDWELETYFSPDFNTVVSGLYGETDFADLGKSVSVSGDGNWIAVGMPGSGISDNDSTRFGECRVYRSDGSIQQVVRGGGAMFGSTIQQNFGFSVALNYDGSIIAVGSPGYDVLDVATQVGKVQVFRRTGATWGQLGSDLIGDEQSDEFGYSIDLSNDGKTLVAGSAKFRGYARIYTFDGTDWVLQEISRAQGFDIDGIELNDRLGKSVAVSGDGTKVLVAAPHYDGTDTDHGLVQMWGQTDFPTFSPILNPLPQVGNLGTGGSPAQTNIVSRALDWWQGAVASLEGFFV</sequence>
<evidence type="ECO:0000313" key="3">
    <source>
        <dbReference type="Proteomes" id="UP001153069"/>
    </source>
</evidence>
<dbReference type="Gene3D" id="2.130.10.10">
    <property type="entry name" value="YVTN repeat-like/Quinoprotein amine dehydrogenase"/>
    <property type="match status" value="1"/>
</dbReference>
<keyword evidence="1" id="KW-0732">Signal</keyword>
<dbReference type="PANTHER" id="PTHR36220:SF1">
    <property type="entry name" value="GAMMA TUBULIN COMPLEX COMPONENT C-TERMINAL DOMAIN-CONTAINING PROTEIN"/>
    <property type="match status" value="1"/>
</dbReference>
<feature type="chain" id="PRO_5040120136" evidence="1">
    <location>
        <begin position="23"/>
        <end position="500"/>
    </location>
</feature>
<gene>
    <name evidence="2" type="ORF">SEMRO_279_G106731.1</name>
</gene>
<feature type="signal peptide" evidence="1">
    <location>
        <begin position="1"/>
        <end position="22"/>
    </location>
</feature>
<dbReference type="SUPFAM" id="SSF82171">
    <property type="entry name" value="DPP6 N-terminal domain-like"/>
    <property type="match status" value="1"/>
</dbReference>
<evidence type="ECO:0000313" key="2">
    <source>
        <dbReference type="EMBL" id="CAB9506789.1"/>
    </source>
</evidence>
<dbReference type="InterPro" id="IPR015943">
    <property type="entry name" value="WD40/YVTN_repeat-like_dom_sf"/>
</dbReference>
<dbReference type="AlphaFoldDB" id="A0A9N8DTJ9"/>
<dbReference type="EMBL" id="CAICTM010000278">
    <property type="protein sequence ID" value="CAB9506789.1"/>
    <property type="molecule type" value="Genomic_DNA"/>
</dbReference>
<protein>
    <submittedName>
        <fullName evidence="2">Uncharacterized protein</fullName>
    </submittedName>
</protein>